<comment type="caution">
    <text evidence="5">The sequence shown here is derived from an EMBL/GenBank/DDBJ whole genome shotgun (WGS) entry which is preliminary data.</text>
</comment>
<feature type="signal peptide" evidence="4">
    <location>
        <begin position="1"/>
        <end position="30"/>
    </location>
</feature>
<evidence type="ECO:0000256" key="3">
    <source>
        <dbReference type="ARBA" id="ARBA00023098"/>
    </source>
</evidence>
<evidence type="ECO:0000256" key="2">
    <source>
        <dbReference type="ARBA" id="ARBA00022963"/>
    </source>
</evidence>
<keyword evidence="6" id="KW-1185">Reference proteome</keyword>
<dbReference type="RefSeq" id="WP_330093098.1">
    <property type="nucleotide sequence ID" value="NZ_JAUZMY010000019.1"/>
</dbReference>
<keyword evidence="3" id="KW-0443">Lipid metabolism</keyword>
<protein>
    <submittedName>
        <fullName evidence="5">Alpha/beta hydrolase</fullName>
    </submittedName>
</protein>
<dbReference type="Pfam" id="PF03403">
    <property type="entry name" value="PAF-AH_p_II"/>
    <property type="match status" value="1"/>
</dbReference>
<dbReference type="PANTHER" id="PTHR10272:SF0">
    <property type="entry name" value="PLATELET-ACTIVATING FACTOR ACETYLHYDROLASE"/>
    <property type="match status" value="1"/>
</dbReference>
<dbReference type="GO" id="GO:0016787">
    <property type="term" value="F:hydrolase activity"/>
    <property type="evidence" value="ECO:0007669"/>
    <property type="project" value="UniProtKB-KW"/>
</dbReference>
<dbReference type="SUPFAM" id="SSF53474">
    <property type="entry name" value="alpha/beta-Hydrolases"/>
    <property type="match status" value="1"/>
</dbReference>
<proteinExistence type="predicted"/>
<name>A0ABU7KAQ5_9ACTN</name>
<dbReference type="Proteomes" id="UP001356095">
    <property type="component" value="Unassembled WGS sequence"/>
</dbReference>
<evidence type="ECO:0000256" key="1">
    <source>
        <dbReference type="ARBA" id="ARBA00022801"/>
    </source>
</evidence>
<dbReference type="Gene3D" id="3.40.50.1820">
    <property type="entry name" value="alpha/beta hydrolase"/>
    <property type="match status" value="1"/>
</dbReference>
<keyword evidence="2" id="KW-0442">Lipid degradation</keyword>
<gene>
    <name evidence="5" type="ORF">Q8791_19060</name>
</gene>
<dbReference type="PANTHER" id="PTHR10272">
    <property type="entry name" value="PLATELET-ACTIVATING FACTOR ACETYLHYDROLASE"/>
    <property type="match status" value="1"/>
</dbReference>
<keyword evidence="1 5" id="KW-0378">Hydrolase</keyword>
<reference evidence="5 6" key="1">
    <citation type="submission" date="2023-08" db="EMBL/GenBank/DDBJ databases">
        <authorList>
            <person name="Girao M."/>
            <person name="Carvalho M.F."/>
        </authorList>
    </citation>
    <scope>NUCLEOTIDE SEQUENCE [LARGE SCALE GENOMIC DNA]</scope>
    <source>
        <strain evidence="5 6">CT-R113</strain>
    </source>
</reference>
<dbReference type="EMBL" id="JAUZMY010000019">
    <property type="protein sequence ID" value="MEE2039321.1"/>
    <property type="molecule type" value="Genomic_DNA"/>
</dbReference>
<sequence length="428" mass="45391">MTRNTSAGTKRALAYGSAALVLAAAFSAPASITAATDPGSVLLAPPEPTGPHTVGRTDLHLLDPGRGHPWVEASDDRDLAVSVWYPAVDAGEERAPYMTGSPSGPLRSQLEQLGLHRDTVDFENSRANALLDADAAADAGPFPVVLFSPGFRTTRFLNTSNAEELASRGYVVVSVDHTYETPAVDLPDGRVIRTRVPDAETATYREAIAVRTEDTRFVLDRVAELAGGGNPDVDGRALPAGLGAALDTDAVGMFGHSAGGLTTAEAMLVDDRIDAGIDLDGSLSFHTGDGVWADSTLEGADRPFAILGAGLAGIRRLPHNSEHNEAFRRFVRASSAPVLELYTADAEHMGYTDHQWILPAVAEVHRPDSNAWHEATGDGIGSIDPEESVRTQRAYITAFFDAHLRGEDVPLLDGPSADFPAVEFVEQP</sequence>
<dbReference type="InterPro" id="IPR029058">
    <property type="entry name" value="AB_hydrolase_fold"/>
</dbReference>
<evidence type="ECO:0000313" key="5">
    <source>
        <dbReference type="EMBL" id="MEE2039321.1"/>
    </source>
</evidence>
<evidence type="ECO:0000256" key="4">
    <source>
        <dbReference type="SAM" id="SignalP"/>
    </source>
</evidence>
<keyword evidence="4" id="KW-0732">Signal</keyword>
<feature type="chain" id="PRO_5045569221" evidence="4">
    <location>
        <begin position="31"/>
        <end position="428"/>
    </location>
</feature>
<evidence type="ECO:0000313" key="6">
    <source>
        <dbReference type="Proteomes" id="UP001356095"/>
    </source>
</evidence>
<organism evidence="5 6">
    <name type="scientific">Nocardiopsis codii</name>
    <dbReference type="NCBI Taxonomy" id="3065942"/>
    <lineage>
        <taxon>Bacteria</taxon>
        <taxon>Bacillati</taxon>
        <taxon>Actinomycetota</taxon>
        <taxon>Actinomycetes</taxon>
        <taxon>Streptosporangiales</taxon>
        <taxon>Nocardiopsidaceae</taxon>
        <taxon>Nocardiopsis</taxon>
    </lineage>
</organism>
<accession>A0ABU7KAQ5</accession>